<dbReference type="Gene3D" id="3.50.30.50">
    <property type="entry name" value="Putative cyclase"/>
    <property type="match status" value="1"/>
</dbReference>
<dbReference type="Pfam" id="PF04199">
    <property type="entry name" value="Cyclase"/>
    <property type="match status" value="1"/>
</dbReference>
<dbReference type="PANTHER" id="PTHR31118">
    <property type="entry name" value="CYCLASE-LIKE PROTEIN 2"/>
    <property type="match status" value="1"/>
</dbReference>
<gene>
    <name evidence="1" type="ORF">Kpho02_67490</name>
</gene>
<proteinExistence type="predicted"/>
<sequence length="257" mass="28151">MRVIDLSTPIDASKWEPEPVVHEIMTPAEGARHMSSEMREHFGVDFDPAVLPDHELLSIDTLTLTSHTGTHVDAPSHYGSRASYGEPRHIDQMPLDWFQRPGVVLDISGSGTGAVSADHLAKELDRIGYRPRPLDIVMLRTGADQLAGTPEYFTSFTGLDASAVHYLLDLGIRVIGTDAFSLDAPFGHMIKRFQESGDASVLWPAHFAGREREYCQIERLANLAALPEPFGFTVSCFPVRITGAGAGWTRAVALLDT</sequence>
<evidence type="ECO:0000313" key="2">
    <source>
        <dbReference type="Proteomes" id="UP001165041"/>
    </source>
</evidence>
<evidence type="ECO:0000313" key="1">
    <source>
        <dbReference type="EMBL" id="GLW74451.1"/>
    </source>
</evidence>
<dbReference type="GO" id="GO:0019441">
    <property type="term" value="P:L-tryptophan catabolic process to kynurenine"/>
    <property type="evidence" value="ECO:0007669"/>
    <property type="project" value="InterPro"/>
</dbReference>
<dbReference type="InterPro" id="IPR007325">
    <property type="entry name" value="KFase/CYL"/>
</dbReference>
<dbReference type="PANTHER" id="PTHR31118:SF12">
    <property type="entry name" value="CYCLASE-LIKE PROTEIN 2"/>
    <property type="match status" value="1"/>
</dbReference>
<dbReference type="InterPro" id="IPR037175">
    <property type="entry name" value="KFase_sf"/>
</dbReference>
<dbReference type="GO" id="GO:0004061">
    <property type="term" value="F:arylformamidase activity"/>
    <property type="evidence" value="ECO:0007669"/>
    <property type="project" value="InterPro"/>
</dbReference>
<organism evidence="1 2">
    <name type="scientific">Kitasatospora phosalacinea</name>
    <dbReference type="NCBI Taxonomy" id="2065"/>
    <lineage>
        <taxon>Bacteria</taxon>
        <taxon>Bacillati</taxon>
        <taxon>Actinomycetota</taxon>
        <taxon>Actinomycetes</taxon>
        <taxon>Kitasatosporales</taxon>
        <taxon>Streptomycetaceae</taxon>
        <taxon>Kitasatospora</taxon>
    </lineage>
</organism>
<reference evidence="1" key="1">
    <citation type="submission" date="2023-02" db="EMBL/GenBank/DDBJ databases">
        <title>Kitasatospora phosalacinea NBRC 14627.</title>
        <authorList>
            <person name="Ichikawa N."/>
            <person name="Sato H."/>
            <person name="Tonouchi N."/>
        </authorList>
    </citation>
    <scope>NUCLEOTIDE SEQUENCE</scope>
    <source>
        <strain evidence="1">NBRC 14627</strain>
    </source>
</reference>
<dbReference type="AlphaFoldDB" id="A0A9W6QGB9"/>
<dbReference type="RefSeq" id="WP_285740042.1">
    <property type="nucleotide sequence ID" value="NZ_BSSA01000035.1"/>
</dbReference>
<protein>
    <submittedName>
        <fullName evidence="1">Cyclase</fullName>
    </submittedName>
</protein>
<comment type="caution">
    <text evidence="1">The sequence shown here is derived from an EMBL/GenBank/DDBJ whole genome shotgun (WGS) entry which is preliminary data.</text>
</comment>
<name>A0A9W6QGB9_9ACTN</name>
<dbReference type="SUPFAM" id="SSF102198">
    <property type="entry name" value="Putative cyclase"/>
    <property type="match status" value="1"/>
</dbReference>
<dbReference type="Proteomes" id="UP001165041">
    <property type="component" value="Unassembled WGS sequence"/>
</dbReference>
<accession>A0A9W6QGB9</accession>
<dbReference type="EMBL" id="BSSA01000035">
    <property type="protein sequence ID" value="GLW74451.1"/>
    <property type="molecule type" value="Genomic_DNA"/>
</dbReference>